<evidence type="ECO:0000313" key="2">
    <source>
        <dbReference type="EMBL" id="ATQ41912.1"/>
    </source>
</evidence>
<dbReference type="Proteomes" id="UP000228945">
    <property type="component" value="Chromosome"/>
</dbReference>
<gene>
    <name evidence="2" type="ORF">CSW64_05540</name>
</gene>
<proteinExistence type="predicted"/>
<dbReference type="EMBL" id="CP024201">
    <property type="protein sequence ID" value="ATQ41912.1"/>
    <property type="molecule type" value="Genomic_DNA"/>
</dbReference>
<protein>
    <submittedName>
        <fullName evidence="2">Uncharacterized protein</fullName>
    </submittedName>
</protein>
<accession>A0A2D2AV54</accession>
<evidence type="ECO:0000256" key="1">
    <source>
        <dbReference type="SAM" id="MobiDB-lite"/>
    </source>
</evidence>
<dbReference type="AlphaFoldDB" id="A0A2D2AV54"/>
<reference evidence="2 3" key="1">
    <citation type="submission" date="2017-10" db="EMBL/GenBank/DDBJ databases">
        <title>Genome sequence of Caulobacter mirabilis FWC38.</title>
        <authorList>
            <person name="Fiebig A."/>
            <person name="Crosson S."/>
        </authorList>
    </citation>
    <scope>NUCLEOTIDE SEQUENCE [LARGE SCALE GENOMIC DNA]</scope>
    <source>
        <strain evidence="2 3">FWC 38</strain>
    </source>
</reference>
<feature type="region of interest" description="Disordered" evidence="1">
    <location>
        <begin position="110"/>
        <end position="136"/>
    </location>
</feature>
<evidence type="ECO:0000313" key="3">
    <source>
        <dbReference type="Proteomes" id="UP000228945"/>
    </source>
</evidence>
<organism evidence="2 3">
    <name type="scientific">Caulobacter mirabilis</name>
    <dbReference type="NCBI Taxonomy" id="69666"/>
    <lineage>
        <taxon>Bacteria</taxon>
        <taxon>Pseudomonadati</taxon>
        <taxon>Pseudomonadota</taxon>
        <taxon>Alphaproteobacteria</taxon>
        <taxon>Caulobacterales</taxon>
        <taxon>Caulobacteraceae</taxon>
        <taxon>Caulobacter</taxon>
    </lineage>
</organism>
<sequence length="136" mass="13684">MCQRQVVALDAMSDDQRVAFLDGCAEEVCVSYRLPLGRIAAATALAFAAAAAPMAAAGQDPAELDMEVIVGGIKDPGKVAYISVDPAQDAADAAIPELPVVYEAAPAAPGPAVQTTAKPADPQPAKPAQVTTPAAS</sequence>
<dbReference type="KEGG" id="cmb:CSW64_05540"/>
<name>A0A2D2AV54_9CAUL</name>
<keyword evidence="3" id="KW-1185">Reference proteome</keyword>